<keyword evidence="1" id="KW-0732">Signal</keyword>
<name>A0ABR2STH2_9ROSI</name>
<protein>
    <submittedName>
        <fullName evidence="2">Uncharacterized protein</fullName>
    </submittedName>
</protein>
<organism evidence="2 3">
    <name type="scientific">Hibiscus sabdariffa</name>
    <name type="common">roselle</name>
    <dbReference type="NCBI Taxonomy" id="183260"/>
    <lineage>
        <taxon>Eukaryota</taxon>
        <taxon>Viridiplantae</taxon>
        <taxon>Streptophyta</taxon>
        <taxon>Embryophyta</taxon>
        <taxon>Tracheophyta</taxon>
        <taxon>Spermatophyta</taxon>
        <taxon>Magnoliopsida</taxon>
        <taxon>eudicotyledons</taxon>
        <taxon>Gunneridae</taxon>
        <taxon>Pentapetalae</taxon>
        <taxon>rosids</taxon>
        <taxon>malvids</taxon>
        <taxon>Malvales</taxon>
        <taxon>Malvaceae</taxon>
        <taxon>Malvoideae</taxon>
        <taxon>Hibiscus</taxon>
    </lineage>
</organism>
<feature type="chain" id="PRO_5045201462" evidence="1">
    <location>
        <begin position="19"/>
        <end position="105"/>
    </location>
</feature>
<evidence type="ECO:0000256" key="1">
    <source>
        <dbReference type="SAM" id="SignalP"/>
    </source>
</evidence>
<feature type="signal peptide" evidence="1">
    <location>
        <begin position="1"/>
        <end position="18"/>
    </location>
</feature>
<proteinExistence type="predicted"/>
<reference evidence="2 3" key="1">
    <citation type="journal article" date="2024" name="G3 (Bethesda)">
        <title>Genome assembly of Hibiscus sabdariffa L. provides insights into metabolisms of medicinal natural products.</title>
        <authorList>
            <person name="Kim T."/>
        </authorList>
    </citation>
    <scope>NUCLEOTIDE SEQUENCE [LARGE SCALE GENOMIC DNA]</scope>
    <source>
        <strain evidence="2">TK-2024</strain>
        <tissue evidence="2">Old leaves</tissue>
    </source>
</reference>
<evidence type="ECO:0000313" key="2">
    <source>
        <dbReference type="EMBL" id="KAK9028296.1"/>
    </source>
</evidence>
<evidence type="ECO:0000313" key="3">
    <source>
        <dbReference type="Proteomes" id="UP001396334"/>
    </source>
</evidence>
<sequence length="105" mass="11965">MMSSSRVVSLVKLDLVASFAVLDFGEDSRGNEQLVLFLVNPFAKRRNKWKLPIKFTCGNTPVPLKLKVLCLCKLYPYRLIDLVPQKEWHGDHTPGLMFPTSLSIF</sequence>
<accession>A0ABR2STH2</accession>
<dbReference type="EMBL" id="JBBPBN010000012">
    <property type="protein sequence ID" value="KAK9028296.1"/>
    <property type="molecule type" value="Genomic_DNA"/>
</dbReference>
<gene>
    <name evidence="2" type="ORF">V6N11_068103</name>
</gene>
<dbReference type="Proteomes" id="UP001396334">
    <property type="component" value="Unassembled WGS sequence"/>
</dbReference>
<comment type="caution">
    <text evidence="2">The sequence shown here is derived from an EMBL/GenBank/DDBJ whole genome shotgun (WGS) entry which is preliminary data.</text>
</comment>
<keyword evidence="3" id="KW-1185">Reference proteome</keyword>